<evidence type="ECO:0000313" key="2">
    <source>
        <dbReference type="Proteomes" id="UP000004061"/>
    </source>
</evidence>
<dbReference type="Proteomes" id="UP000004061">
    <property type="component" value="Unassembled WGS sequence"/>
</dbReference>
<reference evidence="1 2" key="1">
    <citation type="journal article" date="2011" name="Appl. Environ. Microbiol.">
        <title>Contribution of a Sodium Ion Gradient to Energy Conservation during Fermentation in the Cyanobacterium Arthrospira (Spirulina) maxima CS-328.</title>
        <authorList>
            <person name="Carrieri D."/>
            <person name="Ananyev G."/>
            <person name="Lenz O."/>
            <person name="Bryant D.A."/>
            <person name="Dismukes G.C."/>
        </authorList>
    </citation>
    <scope>NUCLEOTIDE SEQUENCE [LARGE SCALE GENOMIC DNA]</scope>
    <source>
        <strain evidence="1 2">CS-328</strain>
    </source>
</reference>
<protein>
    <submittedName>
        <fullName evidence="1">Uncharacterized protein</fullName>
    </submittedName>
</protein>
<dbReference type="EMBL" id="ABYK01000010">
    <property type="protein sequence ID" value="EDZ95517.1"/>
    <property type="molecule type" value="Genomic_DNA"/>
</dbReference>
<dbReference type="AlphaFoldDB" id="B5VYY6"/>
<proteinExistence type="predicted"/>
<evidence type="ECO:0000313" key="1">
    <source>
        <dbReference type="EMBL" id="EDZ95517.1"/>
    </source>
</evidence>
<gene>
    <name evidence="1" type="ORF">AmaxDRAFT_1787</name>
</gene>
<accession>B5VYY6</accession>
<name>B5VYY6_LIMMA</name>
<keyword evidence="2" id="KW-1185">Reference proteome</keyword>
<comment type="caution">
    <text evidence="1">The sequence shown here is derived from an EMBL/GenBank/DDBJ whole genome shotgun (WGS) entry which is preliminary data.</text>
</comment>
<sequence length="51" mass="5641">MIHALGRVRIKAALTLTRKEGANVHPMAQLLYDKPPTPPIAKLIINLVWGL</sequence>
<organism evidence="1 2">
    <name type="scientific">Limnospira maxima CS-328</name>
    <dbReference type="NCBI Taxonomy" id="513049"/>
    <lineage>
        <taxon>Bacteria</taxon>
        <taxon>Bacillati</taxon>
        <taxon>Cyanobacteriota</taxon>
        <taxon>Cyanophyceae</taxon>
        <taxon>Oscillatoriophycideae</taxon>
        <taxon>Oscillatoriales</taxon>
        <taxon>Sirenicapillariaceae</taxon>
        <taxon>Limnospira</taxon>
    </lineage>
</organism>